<proteinExistence type="inferred from homology"/>
<evidence type="ECO:0000256" key="6">
    <source>
        <dbReference type="ARBA" id="ARBA00022801"/>
    </source>
</evidence>
<evidence type="ECO:0000256" key="3">
    <source>
        <dbReference type="ARBA" id="ARBA00009850"/>
    </source>
</evidence>
<comment type="caution">
    <text evidence="9">The sequence shown here is derived from an EMBL/GenBank/DDBJ whole genome shotgun (WGS) entry which is preliminary data.</text>
</comment>
<evidence type="ECO:0000313" key="9">
    <source>
        <dbReference type="EMBL" id="CQR35021.1"/>
    </source>
</evidence>
<dbReference type="Pfam" id="PF00576">
    <property type="entry name" value="Transthyretin"/>
    <property type="match status" value="1"/>
</dbReference>
<keyword evidence="6 7" id="KW-0378">Hydrolase</keyword>
<dbReference type="InterPro" id="IPR023416">
    <property type="entry name" value="Transthyretin/HIU_hydrolase_d"/>
</dbReference>
<organism evidence="9 10">
    <name type="scientific">Thiomonas arsenitoxydans (strain DSM 22701 / CIP 110005 / 3As)</name>
    <dbReference type="NCBI Taxonomy" id="426114"/>
    <lineage>
        <taxon>Bacteria</taxon>
        <taxon>Pseudomonadati</taxon>
        <taxon>Pseudomonadota</taxon>
        <taxon>Betaproteobacteria</taxon>
        <taxon>Burkholderiales</taxon>
        <taxon>Thiomonas</taxon>
    </lineage>
</organism>
<dbReference type="PANTHER" id="PTHR10395:SF7">
    <property type="entry name" value="5-HYDROXYISOURATE HYDROLASE"/>
    <property type="match status" value="1"/>
</dbReference>
<evidence type="ECO:0000256" key="2">
    <source>
        <dbReference type="ARBA" id="ARBA00002704"/>
    </source>
</evidence>
<dbReference type="SUPFAM" id="SSF49472">
    <property type="entry name" value="Transthyretin (synonym: prealbumin)"/>
    <property type="match status" value="1"/>
</dbReference>
<dbReference type="PANTHER" id="PTHR10395">
    <property type="entry name" value="URICASE AND TRANSTHYRETIN-RELATED"/>
    <property type="match status" value="1"/>
</dbReference>
<name>A0ABP1Z484_THIA3</name>
<sequence>MTTMGALTTHILDTAHGRPAAAVQIDLYAEQGAEWALLRSVQTNADGRCDAPLLHGADLQPGRYRLVFQIGAYFRALGLALPQPPFLDQIPLEFGVADAQQHYHVPLLVSPWSYSTYRGS</sequence>
<comment type="subunit">
    <text evidence="4 7">Homotetramer.</text>
</comment>
<keyword evidence="5 7" id="KW-0659">Purine metabolism</keyword>
<comment type="catalytic activity">
    <reaction evidence="1 7">
        <text>5-hydroxyisourate + H2O = 5-hydroxy-2-oxo-4-ureido-2,5-dihydro-1H-imidazole-5-carboxylate + H(+)</text>
        <dbReference type="Rhea" id="RHEA:23736"/>
        <dbReference type="ChEBI" id="CHEBI:15377"/>
        <dbReference type="ChEBI" id="CHEBI:15378"/>
        <dbReference type="ChEBI" id="CHEBI:18072"/>
        <dbReference type="ChEBI" id="CHEBI:58639"/>
        <dbReference type="EC" id="3.5.2.17"/>
    </reaction>
</comment>
<dbReference type="NCBIfam" id="TIGR02962">
    <property type="entry name" value="hdxy_isourate"/>
    <property type="match status" value="1"/>
</dbReference>
<dbReference type="InterPro" id="IPR014306">
    <property type="entry name" value="Hydroxyisourate_hydrolase"/>
</dbReference>
<dbReference type="InterPro" id="IPR036817">
    <property type="entry name" value="Transthyretin/HIU_hydrolase_sf"/>
</dbReference>
<accession>A0ABP1Z484</accession>
<dbReference type="Gene3D" id="2.60.40.180">
    <property type="entry name" value="Transthyretin/hydroxyisourate hydrolase domain"/>
    <property type="match status" value="1"/>
</dbReference>
<reference evidence="9 10" key="1">
    <citation type="submission" date="2015-03" db="EMBL/GenBank/DDBJ databases">
        <authorList>
            <person name="Regsiter A."/>
            <person name="william w."/>
        </authorList>
    </citation>
    <scope>NUCLEOTIDE SEQUENCE [LARGE SCALE GENOMIC DNA]</scope>
    <source>
        <strain evidence="9 10">CB1</strain>
    </source>
</reference>
<dbReference type="InterPro" id="IPR000895">
    <property type="entry name" value="Transthyretin/HIU_hydrolase"/>
</dbReference>
<gene>
    <name evidence="9" type="ORF">THICB1_50044</name>
</gene>
<evidence type="ECO:0000256" key="5">
    <source>
        <dbReference type="ARBA" id="ARBA00022631"/>
    </source>
</evidence>
<comment type="function">
    <text evidence="2">Catalyzes the hydrolysis of 5-hydroxyisourate (HIU) to 2-oxo-4-hydroxy-4-carboxy-5-ureidoimidazoline (OHCU).</text>
</comment>
<dbReference type="EC" id="3.5.2.17" evidence="7"/>
<dbReference type="GO" id="GO:0033971">
    <property type="term" value="F:hydroxyisourate hydrolase activity"/>
    <property type="evidence" value="ECO:0007669"/>
    <property type="project" value="UniProtKB-EC"/>
</dbReference>
<dbReference type="CDD" id="cd05822">
    <property type="entry name" value="TLP_HIUase"/>
    <property type="match status" value="1"/>
</dbReference>
<evidence type="ECO:0000259" key="8">
    <source>
        <dbReference type="Pfam" id="PF00576"/>
    </source>
</evidence>
<dbReference type="PRINTS" id="PR00189">
    <property type="entry name" value="TRNSTHYRETIN"/>
</dbReference>
<keyword evidence="10" id="KW-1185">Reference proteome</keyword>
<dbReference type="EMBL" id="CTRI01000027">
    <property type="protein sequence ID" value="CQR35021.1"/>
    <property type="molecule type" value="Genomic_DNA"/>
</dbReference>
<dbReference type="Proteomes" id="UP000078599">
    <property type="component" value="Unassembled WGS sequence"/>
</dbReference>
<dbReference type="InterPro" id="IPR023419">
    <property type="entry name" value="Transthyretin_CS"/>
</dbReference>
<feature type="domain" description="Transthyretin/hydroxyisourate hydrolase" evidence="8">
    <location>
        <begin position="7"/>
        <end position="119"/>
    </location>
</feature>
<evidence type="ECO:0000256" key="4">
    <source>
        <dbReference type="ARBA" id="ARBA00011881"/>
    </source>
</evidence>
<evidence type="ECO:0000256" key="7">
    <source>
        <dbReference type="RuleBase" id="RU361270"/>
    </source>
</evidence>
<dbReference type="PROSITE" id="PS00768">
    <property type="entry name" value="TRANSTHYRETIN_1"/>
    <property type="match status" value="1"/>
</dbReference>
<comment type="similarity">
    <text evidence="3 7">Belongs to the transthyretin family. 5-hydroxyisourate hydrolase subfamily.</text>
</comment>
<evidence type="ECO:0000313" key="10">
    <source>
        <dbReference type="Proteomes" id="UP000078599"/>
    </source>
</evidence>
<dbReference type="InterPro" id="IPR023418">
    <property type="entry name" value="Thyroxine_BS"/>
</dbReference>
<dbReference type="PROSITE" id="PS00769">
    <property type="entry name" value="TRANSTHYRETIN_2"/>
    <property type="match status" value="1"/>
</dbReference>
<evidence type="ECO:0000256" key="1">
    <source>
        <dbReference type="ARBA" id="ARBA00001043"/>
    </source>
</evidence>
<protein>
    <recommendedName>
        <fullName evidence="7">5-hydroxyisourate hydrolase</fullName>
        <shortName evidence="7">HIU hydrolase</shortName>
        <shortName evidence="7">HIUHase</shortName>
        <ecNumber evidence="7">3.5.2.17</ecNumber>
    </recommendedName>
</protein>